<evidence type="ECO:0000256" key="3">
    <source>
        <dbReference type="SAM" id="MobiDB-lite"/>
    </source>
</evidence>
<keyword evidence="1" id="KW-0677">Repeat</keyword>
<dbReference type="SMART" id="SM00322">
    <property type="entry name" value="KH"/>
    <property type="match status" value="6"/>
</dbReference>
<dbReference type="CDD" id="cd00105">
    <property type="entry name" value="KH-I"/>
    <property type="match status" value="1"/>
</dbReference>
<dbReference type="OrthoDB" id="10027144at2759"/>
<dbReference type="GO" id="GO:0003723">
    <property type="term" value="F:RNA binding"/>
    <property type="evidence" value="ECO:0007669"/>
    <property type="project" value="UniProtKB-UniRule"/>
</dbReference>
<dbReference type="Gene3D" id="3.30.1370.10">
    <property type="entry name" value="K Homology domain, type 1"/>
    <property type="match status" value="4"/>
</dbReference>
<keyword evidence="6" id="KW-1185">Reference proteome</keyword>
<organism evidence="5 6">
    <name type="scientific">Thelohanellus kitauei</name>
    <name type="common">Myxosporean</name>
    <dbReference type="NCBI Taxonomy" id="669202"/>
    <lineage>
        <taxon>Eukaryota</taxon>
        <taxon>Metazoa</taxon>
        <taxon>Cnidaria</taxon>
        <taxon>Myxozoa</taxon>
        <taxon>Myxosporea</taxon>
        <taxon>Bivalvulida</taxon>
        <taxon>Platysporina</taxon>
        <taxon>Myxobolidae</taxon>
        <taxon>Thelohanellus</taxon>
    </lineage>
</organism>
<feature type="domain" description="K Homology" evidence="4">
    <location>
        <begin position="386"/>
        <end position="506"/>
    </location>
</feature>
<keyword evidence="2" id="KW-0694">RNA-binding</keyword>
<dbReference type="PANTHER" id="PTHR10288">
    <property type="entry name" value="KH DOMAIN CONTAINING RNA BINDING PROTEIN"/>
    <property type="match status" value="1"/>
</dbReference>
<name>A0A0C2IXH9_THEKT</name>
<feature type="domain" description="K Homology" evidence="4">
    <location>
        <begin position="177"/>
        <end position="245"/>
    </location>
</feature>
<comment type="caution">
    <text evidence="5">The sequence shown here is derived from an EMBL/GenBank/DDBJ whole genome shotgun (WGS) entry which is preliminary data.</text>
</comment>
<gene>
    <name evidence="5" type="ORF">RF11_07992</name>
</gene>
<feature type="domain" description="K Homology" evidence="4">
    <location>
        <begin position="510"/>
        <end position="580"/>
    </location>
</feature>
<dbReference type="InterPro" id="IPR004087">
    <property type="entry name" value="KH_dom"/>
</dbReference>
<feature type="domain" description="K Homology" evidence="4">
    <location>
        <begin position="1097"/>
        <end position="1168"/>
    </location>
</feature>
<evidence type="ECO:0000313" key="5">
    <source>
        <dbReference type="EMBL" id="KII70074.1"/>
    </source>
</evidence>
<reference evidence="5 6" key="1">
    <citation type="journal article" date="2014" name="Genome Biol. Evol.">
        <title>The genome of the myxosporean Thelohanellus kitauei shows adaptations to nutrient acquisition within its fish host.</title>
        <authorList>
            <person name="Yang Y."/>
            <person name="Xiong J."/>
            <person name="Zhou Z."/>
            <person name="Huo F."/>
            <person name="Miao W."/>
            <person name="Ran C."/>
            <person name="Liu Y."/>
            <person name="Zhang J."/>
            <person name="Feng J."/>
            <person name="Wang M."/>
            <person name="Wang M."/>
            <person name="Wang L."/>
            <person name="Yao B."/>
        </authorList>
    </citation>
    <scope>NUCLEOTIDE SEQUENCE [LARGE SCALE GENOMIC DNA]</scope>
    <source>
        <strain evidence="5">Wuqing</strain>
    </source>
</reference>
<protein>
    <submittedName>
        <fullName evidence="5">Vigilin</fullName>
    </submittedName>
</protein>
<feature type="domain" description="K Homology" evidence="4">
    <location>
        <begin position="1025"/>
        <end position="1093"/>
    </location>
</feature>
<dbReference type="Proteomes" id="UP000031668">
    <property type="component" value="Unassembled WGS sequence"/>
</dbReference>
<evidence type="ECO:0000313" key="6">
    <source>
        <dbReference type="Proteomes" id="UP000031668"/>
    </source>
</evidence>
<feature type="domain" description="K Homology" evidence="4">
    <location>
        <begin position="802"/>
        <end position="875"/>
    </location>
</feature>
<sequence length="1236" mass="139372">MARKKSKNSGENQQTGPPIEQEAPVKQSAIAIVMAQANNPRIVTVSFPDRRFKQDDVGFQKAFRDISSKYNLELKHVVNSLKNLVIEFNNKGPLPENQVRLILRDVFSVQQRTSIHMSEKILKQLSSDKAFLDSLSKNRYVLMRTDHASRSLVMEGGRESVALVSADIQDYIAWNTDSVSLPVDIPVVFHEFIRGPASSTINSIIESSGNFVDVAFEKPSRNQVLLTGNSKCVEKARDLIISQYNRLNSTMTKKSLVLPKTQYFAFKQQMPQDVIDITQVSVVAVEGKDNRYLVEIAGESFKVDEVCRYVQLALRENQATSIDCPYWICMYMSIFDDFKKSFALLFENFSYEINPHDETITVFCHESRTNEVVPKIRNIIADLKSDGYYDSLIISDSFARILESKDRKEWKRIEAETATSIFIDSQIDRISIDKLVNCSNHAVPPSSTSSGPKTLETGQSTSMGFSYDLNQTANSNSSASTEALCLIVGVKSQVDAAKDMILDLITFYDSFITLNMKVPNHFHRFLIGVKGKALNEMILSNGPNCTISFGKESPNLDSCIIRGPEAEVAVLAEAMNKKVEEFDEIHHLEEIEIPAQAKELVLNGKDLLLNTLRKFGIVDNLVFPSTVNSSRDIITIIGKREIVLQYSACLSDYIQQMVHSVTKNVPIPEPIVAILKEFGDFVVRAVTVDAGSFLTIRLPKNISKKEKMIIFGPQKYVDRASTMIQKLASCNGDYSFEFISVPSQYVPKLRDQTYNVIKREGIHVLYPSSKRDEEAAIFLIGNSSGVLNTRNVINEAIKAIQNTVEKKMLIKAEFKKDFLKKSSDNDTLVNRLTRQHNVSISISDRVKEVDTLNLQVSGNKKDVDEAVNTINNLIAIFNQRTEAKVLFQQDEFNHIHRRHRDILKETQAKMNVILSVSQNFYDSLKAGKFDGDCEVTIKGLPSDVSATQEMLKNWKIVTISHPIAYYVQRNIIRPKTQEFNHLVHALRVDIDLGWMHNPPLDFINLSGLKPSVECAVEYINELADKEFEVRIKVDPKYYTRLIGKKGSFIQNFKLDNNVSVSIPEPSDGGDIVSIFGRKSDCYSAMKNLEALLAVWDSSVDQEFQIDSRVKPQVCGPKNETLRQIAKRHDVYVSVPPFEDIHAPMRTIRVSGPRDKVNKFIDIIKAESQTILDELDEAYDYNSLPNYNYELDINAITVIDGTSQKKANKKKAKKNQLDSGTAGVIRLLPGSTKNNCR</sequence>
<accession>A0A0C2IXH9</accession>
<evidence type="ECO:0000256" key="1">
    <source>
        <dbReference type="ARBA" id="ARBA00022737"/>
    </source>
</evidence>
<dbReference type="Pfam" id="PF00013">
    <property type="entry name" value="KH_1"/>
    <property type="match status" value="4"/>
</dbReference>
<proteinExistence type="predicted"/>
<dbReference type="InterPro" id="IPR004088">
    <property type="entry name" value="KH_dom_type_1"/>
</dbReference>
<dbReference type="OMA" id="CAVEYIN"/>
<dbReference type="AlphaFoldDB" id="A0A0C2IXH9"/>
<dbReference type="InterPro" id="IPR036612">
    <property type="entry name" value="KH_dom_type_1_sf"/>
</dbReference>
<feature type="region of interest" description="Disordered" evidence="3">
    <location>
        <begin position="1"/>
        <end position="23"/>
    </location>
</feature>
<dbReference type="SUPFAM" id="SSF54791">
    <property type="entry name" value="Eukaryotic type KH-domain (KH-domain type I)"/>
    <property type="match status" value="4"/>
</dbReference>
<dbReference type="EMBL" id="JWZT01002203">
    <property type="protein sequence ID" value="KII70074.1"/>
    <property type="molecule type" value="Genomic_DNA"/>
</dbReference>
<evidence type="ECO:0000259" key="4">
    <source>
        <dbReference type="SMART" id="SM00322"/>
    </source>
</evidence>
<dbReference type="PROSITE" id="PS50084">
    <property type="entry name" value="KH_TYPE_1"/>
    <property type="match status" value="3"/>
</dbReference>
<evidence type="ECO:0000256" key="2">
    <source>
        <dbReference type="PROSITE-ProRule" id="PRU00117"/>
    </source>
</evidence>